<feature type="non-terminal residue" evidence="7">
    <location>
        <position position="328"/>
    </location>
</feature>
<gene>
    <name evidence="7" type="ORF">EYO15_02015</name>
</gene>
<evidence type="ECO:0000256" key="3">
    <source>
        <dbReference type="ARBA" id="ARBA00023172"/>
    </source>
</evidence>
<keyword evidence="3" id="KW-0233">DNA recombination</keyword>
<evidence type="ECO:0000256" key="4">
    <source>
        <dbReference type="PROSITE-ProRule" id="PRU01248"/>
    </source>
</evidence>
<dbReference type="PANTHER" id="PTHR30349:SF87">
    <property type="entry name" value="TRANSPOSASE A"/>
    <property type="match status" value="1"/>
</dbReference>
<dbReference type="Gene3D" id="1.10.443.10">
    <property type="entry name" value="Intergrase catalytic core"/>
    <property type="match status" value="1"/>
</dbReference>
<protein>
    <recommendedName>
        <fullName evidence="9">Site-specific integrase</fullName>
    </recommendedName>
</protein>
<evidence type="ECO:0000313" key="7">
    <source>
        <dbReference type="EMBL" id="HIA97940.1"/>
    </source>
</evidence>
<dbReference type="GO" id="GO:0015074">
    <property type="term" value="P:DNA integration"/>
    <property type="evidence" value="ECO:0007669"/>
    <property type="project" value="UniProtKB-KW"/>
</dbReference>
<dbReference type="Pfam" id="PF00589">
    <property type="entry name" value="Phage_integrase"/>
    <property type="match status" value="1"/>
</dbReference>
<dbReference type="InterPro" id="IPR004107">
    <property type="entry name" value="Integrase_SAM-like_N"/>
</dbReference>
<organism evidence="7 8">
    <name type="scientific">Marine Group III euryarchaeote</name>
    <dbReference type="NCBI Taxonomy" id="2173149"/>
    <lineage>
        <taxon>Archaea</taxon>
        <taxon>Methanobacteriati</taxon>
        <taxon>Thermoplasmatota</taxon>
        <taxon>Thermoplasmata</taxon>
        <taxon>Candidatus Thermoprofundales</taxon>
    </lineage>
</organism>
<evidence type="ECO:0000313" key="8">
    <source>
        <dbReference type="Proteomes" id="UP000589132"/>
    </source>
</evidence>
<keyword evidence="1" id="KW-0229">DNA integration</keyword>
<dbReference type="SUPFAM" id="SSF56349">
    <property type="entry name" value="DNA breaking-rejoining enzymes"/>
    <property type="match status" value="1"/>
</dbReference>
<dbReference type="PROSITE" id="PS51900">
    <property type="entry name" value="CB"/>
    <property type="match status" value="1"/>
</dbReference>
<dbReference type="InterPro" id="IPR010998">
    <property type="entry name" value="Integrase_recombinase_N"/>
</dbReference>
<dbReference type="Gene3D" id="1.10.150.130">
    <property type="match status" value="1"/>
</dbReference>
<dbReference type="GO" id="GO:0003677">
    <property type="term" value="F:DNA binding"/>
    <property type="evidence" value="ECO:0007669"/>
    <property type="project" value="UniProtKB-UniRule"/>
</dbReference>
<evidence type="ECO:0000259" key="5">
    <source>
        <dbReference type="PROSITE" id="PS51898"/>
    </source>
</evidence>
<comment type="caution">
    <text evidence="7">The sequence shown here is derived from an EMBL/GenBank/DDBJ whole genome shotgun (WGS) entry which is preliminary data.</text>
</comment>
<sequence length="328" mass="37888">MSIQMQNNRNKSVEESAQGLTDAFLSIKRSKGLKETTLGHYKRGLDSFEDWRSKPYEELNQLDLVEYVNLLRDGGLNPTSIEFRLAPVKAYLRWILSGGIQGGKMKGPLPECIAYVEIKKRQKTKPDVLVTHELLEHYLGECKTLEQKVYFGLIYDTGARRSEVLNLKIGDVQRDKHGICVELNGKTGWRKNYLHESIPLLMPYINSMSANPKDWLFNTTFALTRNSVDGRRSSSTVDHWSNRIVKRLKRRGIIQENDKLTIHSFRHTKTRNLKKLKWSNDEINVWMGWTKGSNMATHYGQARAEDVVNRFLVDTGRVKDDEDDQFQA</sequence>
<name>A0A7J4D0K1_9ARCH</name>
<dbReference type="CDD" id="cd00397">
    <property type="entry name" value="DNA_BRE_C"/>
    <property type="match status" value="1"/>
</dbReference>
<dbReference type="InterPro" id="IPR050090">
    <property type="entry name" value="Tyrosine_recombinase_XerCD"/>
</dbReference>
<dbReference type="InterPro" id="IPR044068">
    <property type="entry name" value="CB"/>
</dbReference>
<reference evidence="8" key="1">
    <citation type="journal article" date="2019" name="bioRxiv">
        <title>Genome diversification in globally distributed novel marine Proteobacteria is linked to environmental adaptation.</title>
        <authorList>
            <person name="Zhou Z."/>
            <person name="Tran P.Q."/>
            <person name="Kieft K."/>
            <person name="Anantharaman K."/>
        </authorList>
    </citation>
    <scope>NUCLEOTIDE SEQUENCE [LARGE SCALE GENOMIC DNA]</scope>
</reference>
<evidence type="ECO:0000259" key="6">
    <source>
        <dbReference type="PROSITE" id="PS51900"/>
    </source>
</evidence>
<dbReference type="EMBL" id="DTTC01000112">
    <property type="protein sequence ID" value="HIA97940.1"/>
    <property type="molecule type" value="Genomic_DNA"/>
</dbReference>
<dbReference type="InterPro" id="IPR002104">
    <property type="entry name" value="Integrase_catalytic"/>
</dbReference>
<dbReference type="InterPro" id="IPR011010">
    <property type="entry name" value="DNA_brk_join_enz"/>
</dbReference>
<dbReference type="GO" id="GO:0006310">
    <property type="term" value="P:DNA recombination"/>
    <property type="evidence" value="ECO:0007669"/>
    <property type="project" value="UniProtKB-KW"/>
</dbReference>
<dbReference type="Proteomes" id="UP000589132">
    <property type="component" value="Unassembled WGS sequence"/>
</dbReference>
<dbReference type="InterPro" id="IPR013762">
    <property type="entry name" value="Integrase-like_cat_sf"/>
</dbReference>
<dbReference type="AlphaFoldDB" id="A0A7J4D0K1"/>
<evidence type="ECO:0008006" key="9">
    <source>
        <dbReference type="Google" id="ProtNLM"/>
    </source>
</evidence>
<keyword evidence="2 4" id="KW-0238">DNA-binding</keyword>
<feature type="domain" description="Tyr recombinase" evidence="5">
    <location>
        <begin position="124"/>
        <end position="312"/>
    </location>
</feature>
<feature type="domain" description="Core-binding (CB)" evidence="6">
    <location>
        <begin position="15"/>
        <end position="96"/>
    </location>
</feature>
<evidence type="ECO:0000256" key="1">
    <source>
        <dbReference type="ARBA" id="ARBA00022908"/>
    </source>
</evidence>
<dbReference type="PANTHER" id="PTHR30349">
    <property type="entry name" value="PHAGE INTEGRASE-RELATED"/>
    <property type="match status" value="1"/>
</dbReference>
<dbReference type="PROSITE" id="PS51898">
    <property type="entry name" value="TYR_RECOMBINASE"/>
    <property type="match status" value="1"/>
</dbReference>
<evidence type="ECO:0000256" key="2">
    <source>
        <dbReference type="ARBA" id="ARBA00023125"/>
    </source>
</evidence>
<accession>A0A7J4D0K1</accession>
<dbReference type="Pfam" id="PF02899">
    <property type="entry name" value="Phage_int_SAM_1"/>
    <property type="match status" value="1"/>
</dbReference>
<proteinExistence type="predicted"/>